<dbReference type="PIRSF" id="PIRSF036958">
    <property type="entry name" value="mRNA_capping_HCE"/>
    <property type="match status" value="1"/>
</dbReference>
<dbReference type="EC" id="3.6.1.74" evidence="12"/>
<dbReference type="SUPFAM" id="SSF52799">
    <property type="entry name" value="(Phosphotyrosine protein) phosphatases II"/>
    <property type="match status" value="1"/>
</dbReference>
<dbReference type="SUPFAM" id="SSF56091">
    <property type="entry name" value="DNA ligase/mRNA capping enzyme, catalytic domain"/>
    <property type="match status" value="1"/>
</dbReference>
<dbReference type="Gene3D" id="3.30.1490.430">
    <property type="match status" value="1"/>
</dbReference>
<dbReference type="GO" id="GO:0004484">
    <property type="term" value="F:mRNA guanylyltransferase activity"/>
    <property type="evidence" value="ECO:0007669"/>
    <property type="project" value="UniProtKB-UniRule"/>
</dbReference>
<name>A0A9D4DPS2_DREPO</name>
<dbReference type="PANTHER" id="PTHR10367:SF17">
    <property type="entry name" value="MRNA-CAPPING ENZYME"/>
    <property type="match status" value="1"/>
</dbReference>
<evidence type="ECO:0000256" key="6">
    <source>
        <dbReference type="ARBA" id="ARBA00022801"/>
    </source>
</evidence>
<feature type="binding site" evidence="15">
    <location>
        <begin position="346"/>
        <end position="348"/>
    </location>
    <ligand>
        <name>GTP</name>
        <dbReference type="ChEBI" id="CHEBI:37565"/>
    </ligand>
</feature>
<feature type="domain" description="Tyrosine-protein phosphatase" evidence="16">
    <location>
        <begin position="31"/>
        <end position="188"/>
    </location>
</feature>
<dbReference type="Pfam" id="PF03919">
    <property type="entry name" value="mRNA_cap_C"/>
    <property type="match status" value="1"/>
</dbReference>
<dbReference type="EC" id="2.7.7.50" evidence="12"/>
<comment type="catalytic activity">
    <reaction evidence="12">
        <text>a 5'-end triphospho-ribonucleoside in mRNA + H2O = a 5'-end diphospho-ribonucleoside in mRNA + phosphate + H(+)</text>
        <dbReference type="Rhea" id="RHEA:67004"/>
        <dbReference type="Rhea" id="RHEA-COMP:17164"/>
        <dbReference type="Rhea" id="RHEA-COMP:17165"/>
        <dbReference type="ChEBI" id="CHEBI:15377"/>
        <dbReference type="ChEBI" id="CHEBI:15378"/>
        <dbReference type="ChEBI" id="CHEBI:43474"/>
        <dbReference type="ChEBI" id="CHEBI:167616"/>
        <dbReference type="ChEBI" id="CHEBI:167618"/>
        <dbReference type="EC" id="3.6.1.74"/>
    </reaction>
</comment>
<dbReference type="FunFam" id="3.90.190.10:FF:000040">
    <property type="entry name" value="mRNA-capping enzyme"/>
    <property type="match status" value="1"/>
</dbReference>
<evidence type="ECO:0000256" key="11">
    <source>
        <dbReference type="ARBA" id="ARBA00044624"/>
    </source>
</evidence>
<evidence type="ECO:0000256" key="3">
    <source>
        <dbReference type="ARBA" id="ARBA00022679"/>
    </source>
</evidence>
<dbReference type="PROSITE" id="PS50054">
    <property type="entry name" value="TYR_PHOSPHATASE_DUAL"/>
    <property type="match status" value="1"/>
</dbReference>
<dbReference type="InterPro" id="IPR020422">
    <property type="entry name" value="TYR_PHOSPHATASE_DUAL_dom"/>
</dbReference>
<dbReference type="GO" id="GO:0005524">
    <property type="term" value="F:ATP binding"/>
    <property type="evidence" value="ECO:0007669"/>
    <property type="project" value="InterPro"/>
</dbReference>
<comment type="similarity">
    <text evidence="12">In the C-terminal section; belongs to the eukaryotic GTase family.</text>
</comment>
<evidence type="ECO:0000313" key="18">
    <source>
        <dbReference type="EMBL" id="KAH3752968.1"/>
    </source>
</evidence>
<dbReference type="GO" id="GO:0004651">
    <property type="term" value="F:polynucleotide 5'-phosphatase activity"/>
    <property type="evidence" value="ECO:0007669"/>
    <property type="project" value="UniProtKB-UniRule"/>
</dbReference>
<comment type="catalytic activity">
    <reaction evidence="11">
        <text>a 5'-end diphospho-ribonucleoside in mRNA + GTP + H(+) = a 5'-end (5'-triphosphoguanosine)-ribonucleoside in mRNA + diphosphate</text>
        <dbReference type="Rhea" id="RHEA:67012"/>
        <dbReference type="Rhea" id="RHEA-COMP:17165"/>
        <dbReference type="Rhea" id="RHEA-COMP:17166"/>
        <dbReference type="ChEBI" id="CHEBI:15378"/>
        <dbReference type="ChEBI" id="CHEBI:33019"/>
        <dbReference type="ChEBI" id="CHEBI:37565"/>
        <dbReference type="ChEBI" id="CHEBI:167616"/>
        <dbReference type="ChEBI" id="CHEBI:167617"/>
        <dbReference type="EC" id="2.7.7.50"/>
    </reaction>
    <physiologicalReaction direction="left-to-right" evidence="11">
        <dbReference type="Rhea" id="RHEA:67013"/>
    </physiologicalReaction>
</comment>
<dbReference type="EMBL" id="JAIWYP010000010">
    <property type="protein sequence ID" value="KAH3752968.1"/>
    <property type="molecule type" value="Genomic_DNA"/>
</dbReference>
<dbReference type="Proteomes" id="UP000828390">
    <property type="component" value="Unassembled WGS sequence"/>
</dbReference>
<evidence type="ECO:0000256" key="9">
    <source>
        <dbReference type="ARBA" id="ARBA00023134"/>
    </source>
</evidence>
<comment type="caution">
    <text evidence="18">The sequence shown here is derived from an EMBL/GenBank/DDBJ whole genome shotgun (WGS) entry which is preliminary data.</text>
</comment>
<organism evidence="18 19">
    <name type="scientific">Dreissena polymorpha</name>
    <name type="common">Zebra mussel</name>
    <name type="synonym">Mytilus polymorpha</name>
    <dbReference type="NCBI Taxonomy" id="45954"/>
    <lineage>
        <taxon>Eukaryota</taxon>
        <taxon>Metazoa</taxon>
        <taxon>Spiralia</taxon>
        <taxon>Lophotrochozoa</taxon>
        <taxon>Mollusca</taxon>
        <taxon>Bivalvia</taxon>
        <taxon>Autobranchia</taxon>
        <taxon>Heteroconchia</taxon>
        <taxon>Euheterodonta</taxon>
        <taxon>Imparidentia</taxon>
        <taxon>Neoheterodontei</taxon>
        <taxon>Myida</taxon>
        <taxon>Dreissenoidea</taxon>
        <taxon>Dreissenidae</taxon>
        <taxon>Dreissena</taxon>
    </lineage>
</organism>
<keyword evidence="2 12" id="KW-0507">mRNA processing</keyword>
<feature type="binding site" evidence="15">
    <location>
        <position position="302"/>
    </location>
    <ligand>
        <name>GTP</name>
        <dbReference type="ChEBI" id="CHEBI:37565"/>
    </ligand>
</feature>
<dbReference type="GO" id="GO:0006370">
    <property type="term" value="P:7-methylguanosine mRNA capping"/>
    <property type="evidence" value="ECO:0007669"/>
    <property type="project" value="UniProtKB-UniRule"/>
</dbReference>
<dbReference type="InterPro" id="IPR016130">
    <property type="entry name" value="Tyr_Pase_AS"/>
</dbReference>
<dbReference type="Gene3D" id="2.40.50.140">
    <property type="entry name" value="Nucleic acid-binding proteins"/>
    <property type="match status" value="1"/>
</dbReference>
<evidence type="ECO:0000256" key="4">
    <source>
        <dbReference type="ARBA" id="ARBA00022695"/>
    </source>
</evidence>
<keyword evidence="5 12" id="KW-0547">Nucleotide-binding</keyword>
<protein>
    <recommendedName>
        <fullName evidence="12">mRNA-capping enzyme</fullName>
    </recommendedName>
    <domain>
        <recommendedName>
            <fullName evidence="12">mRNA 5'-triphosphate monophosphatase</fullName>
            <ecNumber evidence="12">3.6.1.74</ecNumber>
        </recommendedName>
        <alternativeName>
            <fullName evidence="12">mRNA 5'-phosphatase</fullName>
        </alternativeName>
    </domain>
    <domain>
        <recommendedName>
            <fullName evidence="12">mRNA guanylyltransferase</fullName>
            <ecNumber evidence="12">2.7.7.50</ecNumber>
        </recommendedName>
        <alternativeName>
            <fullName evidence="12">GTP--RNA guanylyltransferase</fullName>
            <shortName evidence="12">GTase</shortName>
        </alternativeName>
    </domain>
</protein>
<comment type="similarity">
    <text evidence="12">In the N-terminal section; belongs to the non-receptor class of the protein-tyrosine phosphatase family.</text>
</comment>
<feature type="binding site" evidence="15">
    <location>
        <begin position="462"/>
        <end position="464"/>
    </location>
    <ligand>
        <name>GTP</name>
        <dbReference type="ChEBI" id="CHEBI:37565"/>
    </ligand>
</feature>
<reference evidence="18" key="2">
    <citation type="submission" date="2020-11" db="EMBL/GenBank/DDBJ databases">
        <authorList>
            <person name="McCartney M.A."/>
            <person name="Auch B."/>
            <person name="Kono T."/>
            <person name="Mallez S."/>
            <person name="Becker A."/>
            <person name="Gohl D.M."/>
            <person name="Silverstein K.A.T."/>
            <person name="Koren S."/>
            <person name="Bechman K.B."/>
            <person name="Herman A."/>
            <person name="Abrahante J.E."/>
            <person name="Garbe J."/>
        </authorList>
    </citation>
    <scope>NUCLEOTIDE SEQUENCE</scope>
    <source>
        <strain evidence="18">Duluth1</strain>
        <tissue evidence="18">Whole animal</tissue>
    </source>
</reference>
<keyword evidence="10 12" id="KW-0539">Nucleus</keyword>
<feature type="active site" description="N6-GMP-lysine intermediate" evidence="14">
    <location>
        <position position="297"/>
    </location>
</feature>
<keyword evidence="9 12" id="KW-0342">GTP-binding</keyword>
<dbReference type="PROSITE" id="PS00383">
    <property type="entry name" value="TYR_PHOSPHATASE_1"/>
    <property type="match status" value="1"/>
</dbReference>
<dbReference type="GO" id="GO:0005634">
    <property type="term" value="C:nucleus"/>
    <property type="evidence" value="ECO:0007669"/>
    <property type="project" value="UniProtKB-SubCell"/>
</dbReference>
<proteinExistence type="inferred from homology"/>
<evidence type="ECO:0000259" key="16">
    <source>
        <dbReference type="PROSITE" id="PS50054"/>
    </source>
</evidence>
<reference evidence="18" key="1">
    <citation type="journal article" date="2019" name="bioRxiv">
        <title>The Genome of the Zebra Mussel, Dreissena polymorpha: A Resource for Invasive Species Research.</title>
        <authorList>
            <person name="McCartney M.A."/>
            <person name="Auch B."/>
            <person name="Kono T."/>
            <person name="Mallez S."/>
            <person name="Zhang Y."/>
            <person name="Obille A."/>
            <person name="Becker A."/>
            <person name="Abrahante J.E."/>
            <person name="Garbe J."/>
            <person name="Badalamenti J.P."/>
            <person name="Herman A."/>
            <person name="Mangelson H."/>
            <person name="Liachko I."/>
            <person name="Sullivan S."/>
            <person name="Sone E.D."/>
            <person name="Koren S."/>
            <person name="Silverstein K.A.T."/>
            <person name="Beckman K.B."/>
            <person name="Gohl D.M."/>
        </authorList>
    </citation>
    <scope>NUCLEOTIDE SEQUENCE</scope>
    <source>
        <strain evidence="18">Duluth1</strain>
        <tissue evidence="18">Whole animal</tissue>
    </source>
</reference>
<evidence type="ECO:0000256" key="15">
    <source>
        <dbReference type="PIRSR" id="PIRSR036958-3"/>
    </source>
</evidence>
<gene>
    <name evidence="18" type="ORF">DPMN_187595</name>
</gene>
<dbReference type="InterPro" id="IPR017074">
    <property type="entry name" value="mRNA_cap_enz_bifunc"/>
</dbReference>
<dbReference type="InterPro" id="IPR000387">
    <property type="entry name" value="Tyr_Pase_dom"/>
</dbReference>
<dbReference type="PANTHER" id="PTHR10367">
    <property type="entry name" value="MRNA-CAPPING ENZYME"/>
    <property type="match status" value="1"/>
</dbReference>
<comment type="function">
    <text evidence="12">Bifunctional mRNA-capping enzyme exhibiting RNA 5'-triphosphate monophosphatase activity in the N-terminal part and mRNA guanylyltransferase activity in the C-terminal part. Catalyzes the first two steps of cap formation: by removing the gamma-phosphate from the 5'-triphosphate end of nascent mRNA to yield a diphosphate end, and by transferring the GMP moiety of GTP to the 5'-diphosphate terminus of RNA via a covalent enzyme-GMP reaction intermediate.</text>
</comment>
<evidence type="ECO:0000256" key="10">
    <source>
        <dbReference type="ARBA" id="ARBA00023242"/>
    </source>
</evidence>
<evidence type="ECO:0000256" key="2">
    <source>
        <dbReference type="ARBA" id="ARBA00022664"/>
    </source>
</evidence>
<evidence type="ECO:0000256" key="14">
    <source>
        <dbReference type="PIRSR" id="PIRSR036958-2"/>
    </source>
</evidence>
<dbReference type="CDD" id="cd07895">
    <property type="entry name" value="Adenylation_mRNA_capping"/>
    <property type="match status" value="1"/>
</dbReference>
<dbReference type="AlphaFoldDB" id="A0A9D4DPS2"/>
<keyword evidence="8 12" id="KW-0506">mRNA capping</keyword>
<dbReference type="InterPro" id="IPR013846">
    <property type="entry name" value="mRNA_cap_enzyme_C"/>
</dbReference>
<dbReference type="InterPro" id="IPR029021">
    <property type="entry name" value="Prot-tyrosine_phosphatase-like"/>
</dbReference>
<evidence type="ECO:0000313" key="19">
    <source>
        <dbReference type="Proteomes" id="UP000828390"/>
    </source>
</evidence>
<dbReference type="SUPFAM" id="SSF50249">
    <property type="entry name" value="Nucleic acid-binding proteins"/>
    <property type="match status" value="1"/>
</dbReference>
<dbReference type="FunFam" id="3.30.470.30:FF:000040">
    <property type="entry name" value="mRNA-capping enzyme"/>
    <property type="match status" value="1"/>
</dbReference>
<evidence type="ECO:0000256" key="8">
    <source>
        <dbReference type="ARBA" id="ARBA00023042"/>
    </source>
</evidence>
<dbReference type="Pfam" id="PF01331">
    <property type="entry name" value="mRNA_cap_enzyme"/>
    <property type="match status" value="1"/>
</dbReference>
<dbReference type="GO" id="GO:0140818">
    <property type="term" value="F:mRNA 5'-triphosphate monophosphatase activity"/>
    <property type="evidence" value="ECO:0007669"/>
    <property type="project" value="UniProtKB-EC"/>
</dbReference>
<keyword evidence="19" id="KW-1185">Reference proteome</keyword>
<feature type="domain" description="Tyrosine specific protein phosphatases" evidence="17">
    <location>
        <begin position="106"/>
        <end position="176"/>
    </location>
</feature>
<dbReference type="PROSITE" id="PS50056">
    <property type="entry name" value="TYR_PHOSPHATASE_2"/>
    <property type="match status" value="1"/>
</dbReference>
<keyword evidence="7" id="KW-0904">Protein phosphatase</keyword>
<accession>A0A9D4DPS2</accession>
<feature type="binding site" evidence="15">
    <location>
        <position position="318"/>
    </location>
    <ligand>
        <name>GTP</name>
        <dbReference type="ChEBI" id="CHEBI:37565"/>
    </ligand>
</feature>
<evidence type="ECO:0000256" key="13">
    <source>
        <dbReference type="PIRSR" id="PIRSR036958-1"/>
    </source>
</evidence>
<evidence type="ECO:0000259" key="17">
    <source>
        <dbReference type="PROSITE" id="PS50056"/>
    </source>
</evidence>
<feature type="binding site" evidence="15">
    <location>
        <begin position="535"/>
        <end position="540"/>
    </location>
    <ligand>
        <name>GTP</name>
        <dbReference type="ChEBI" id="CHEBI:37565"/>
    </ligand>
</feature>
<dbReference type="Pfam" id="PF00782">
    <property type="entry name" value="DSPc"/>
    <property type="match status" value="1"/>
</dbReference>
<dbReference type="FunFam" id="2.40.50.140:FF:000291">
    <property type="entry name" value="mRNA-capping enzyme"/>
    <property type="match status" value="1"/>
</dbReference>
<comment type="subcellular location">
    <subcellularLocation>
        <location evidence="1 12">Nucleus</location>
    </subcellularLocation>
</comment>
<dbReference type="Gene3D" id="3.30.470.30">
    <property type="entry name" value="DNA ligase/mRNA capping enzyme"/>
    <property type="match status" value="1"/>
</dbReference>
<feature type="active site" description="Phosphocysteine intermediate" evidence="13">
    <location>
        <position position="131"/>
    </location>
</feature>
<dbReference type="InterPro" id="IPR051029">
    <property type="entry name" value="mRNA_Capping_Enz/RNA_Phosphat"/>
</dbReference>
<dbReference type="InterPro" id="IPR000340">
    <property type="entry name" value="Dual-sp_phosphatase_cat-dom"/>
</dbReference>
<dbReference type="InterPro" id="IPR012340">
    <property type="entry name" value="NA-bd_OB-fold"/>
</dbReference>
<keyword evidence="3 12" id="KW-0808">Transferase</keyword>
<sequence>MGKTKRPDQGPPPRWLHCPRKGQMIVDTFVPFKTPLDSKYDEDVPEESRFTVGMLIESQKTYKKKLGLLVDLTNTTRFYESSEVEKLGCKYVKMQCRGHGETPSKEQTIEFIQLCARFKNQKPLEMIGVHCTHGFNRTGFLIIAYIVERMDWSVDAAVQLYAQARPPGIYKQDYLQELFHRYGDIEDTPPAPVLPEWCNETEEGVDDDGNLIEADGSDQNGQRKRFKAEVVKKNAKFVDGVTGVKQVTDQPRLGSVQRKVQEMCGWKGSGFPGSQPVSMDINNIDFLRKKPYKCSWKADGTRFMMLIDGPDQVFMLDRDNTVFHVPKLQFPKRKDLKSHINNTLLDGEMILDTVGGKNVPRYLVYDIIKFEGKDVGKIDFNTRLTCIEKEIIGSRNEKATQGLLDKTKEPFSVRLKPFWDIVTARKVLDGKFSSQVSHEVDGLIFQPIPDVYHPGRCQEVLKWKPPELNSVDFKLEIKTVAGGEGMLATKRAFLYVTGLANPFTEMKFTKDLKELDKKIIECSFDPVANSWKYMRERTDKSFPNHYTTAVAVCESIKYPVTKDILFRVTEMERWMPPAKEVMPPPPSRPLHKPHPKPASSYCLAF</sequence>
<evidence type="ECO:0000256" key="7">
    <source>
        <dbReference type="ARBA" id="ARBA00022912"/>
    </source>
</evidence>
<evidence type="ECO:0000256" key="5">
    <source>
        <dbReference type="ARBA" id="ARBA00022741"/>
    </source>
</evidence>
<dbReference type="Gene3D" id="3.90.190.10">
    <property type="entry name" value="Protein tyrosine phosphatase superfamily"/>
    <property type="match status" value="1"/>
</dbReference>
<keyword evidence="6 12" id="KW-0378">Hydrolase</keyword>
<evidence type="ECO:0000256" key="12">
    <source>
        <dbReference type="PIRNR" id="PIRNR036958"/>
    </source>
</evidence>
<dbReference type="CDD" id="cd17664">
    <property type="entry name" value="Mce1_N"/>
    <property type="match status" value="1"/>
</dbReference>
<evidence type="ECO:0000256" key="1">
    <source>
        <dbReference type="ARBA" id="ARBA00004123"/>
    </source>
</evidence>
<dbReference type="GO" id="GO:0004721">
    <property type="term" value="F:phosphoprotein phosphatase activity"/>
    <property type="evidence" value="ECO:0007669"/>
    <property type="project" value="UniProtKB-UniRule"/>
</dbReference>
<keyword evidence="4 12" id="KW-0548">Nucleotidyltransferase</keyword>
<dbReference type="GO" id="GO:0005525">
    <property type="term" value="F:GTP binding"/>
    <property type="evidence" value="ECO:0007669"/>
    <property type="project" value="UniProtKB-UniRule"/>
</dbReference>
<dbReference type="InterPro" id="IPR001339">
    <property type="entry name" value="mRNA_cap_enzyme_adenylation"/>
</dbReference>